<name>A0A022R3H6_ERYGU</name>
<dbReference type="EC" id="2.4.1.-" evidence="5"/>
<evidence type="ECO:0000256" key="5">
    <source>
        <dbReference type="RuleBase" id="RU362057"/>
    </source>
</evidence>
<reference evidence="6 7" key="1">
    <citation type="journal article" date="2013" name="Proc. Natl. Acad. Sci. U.S.A.">
        <title>Fine-scale variation in meiotic recombination in Mimulus inferred from population shotgun sequencing.</title>
        <authorList>
            <person name="Hellsten U."/>
            <person name="Wright K.M."/>
            <person name="Jenkins J."/>
            <person name="Shu S."/>
            <person name="Yuan Y."/>
            <person name="Wessler S.R."/>
            <person name="Schmutz J."/>
            <person name="Willis J.H."/>
            <person name="Rokhsar D.S."/>
        </authorList>
    </citation>
    <scope>NUCLEOTIDE SEQUENCE [LARGE SCALE GENOMIC DNA]</scope>
    <source>
        <strain evidence="7">cv. DUN x IM62</strain>
    </source>
</reference>
<dbReference type="Gene3D" id="3.40.50.2000">
    <property type="entry name" value="Glycogen Phosphorylase B"/>
    <property type="match status" value="2"/>
</dbReference>
<evidence type="ECO:0000313" key="6">
    <source>
        <dbReference type="EMBL" id="EYU34489.1"/>
    </source>
</evidence>
<dbReference type="PANTHER" id="PTHR11926">
    <property type="entry name" value="GLUCOSYL/GLUCURONOSYL TRANSFERASES"/>
    <property type="match status" value="1"/>
</dbReference>
<organism evidence="6 7">
    <name type="scientific">Erythranthe guttata</name>
    <name type="common">Yellow monkey flower</name>
    <name type="synonym">Mimulus guttatus</name>
    <dbReference type="NCBI Taxonomy" id="4155"/>
    <lineage>
        <taxon>Eukaryota</taxon>
        <taxon>Viridiplantae</taxon>
        <taxon>Streptophyta</taxon>
        <taxon>Embryophyta</taxon>
        <taxon>Tracheophyta</taxon>
        <taxon>Spermatophyta</taxon>
        <taxon>Magnoliopsida</taxon>
        <taxon>eudicotyledons</taxon>
        <taxon>Gunneridae</taxon>
        <taxon>Pentapetalae</taxon>
        <taxon>asterids</taxon>
        <taxon>lamiids</taxon>
        <taxon>Lamiales</taxon>
        <taxon>Phrymaceae</taxon>
        <taxon>Erythranthe</taxon>
    </lineage>
</organism>
<evidence type="ECO:0000256" key="1">
    <source>
        <dbReference type="ARBA" id="ARBA00009995"/>
    </source>
</evidence>
<keyword evidence="3 4" id="KW-0808">Transferase</keyword>
<protein>
    <recommendedName>
        <fullName evidence="5">Glycosyltransferase</fullName>
        <ecNumber evidence="5">2.4.1.-</ecNumber>
    </recommendedName>
</protein>
<dbReference type="OrthoDB" id="5835829at2759"/>
<evidence type="ECO:0000256" key="2">
    <source>
        <dbReference type="ARBA" id="ARBA00022676"/>
    </source>
</evidence>
<sequence>MASKAHAIMIALPYQGHITPLINLATKLASKGFVITFVHLEFIHQMMLSQSRDNTIQPDLFSGARESGLDIRYETISDGFPLEFDRALHTDEYWESMLSDFPHRVDELVTEIIRANPCSAHFLVTDTLYTWPAEIAKKHNLVNVSFWTEPALVFSLAYHIDLLTENGHFPCKDHVEEEIKYLPGIESISTKDLMPYLKESAIGTTVHKIETRAFQQVKKADFILHNTVQEFESSTLSALNKHQPNYAIGPVNFSKNLGTNYAVSNSLWSEHDCTHWLEHKPPGSVLYISFGSLVEISKQLVEEIAYGLLLSEVDFIWVVRGDSFDSLMDNLRVESKEKGLIIPWCDQIRVLSDPAIGGFFTHCGWNSILESMWCGVPMICYPLEYDQPTNRKLVVDDWKIGISLCDYGISVDRKEVAKKIKKVMSGDLKHEVKKVNRILVDALDAVGSSERNFDQFTKDLRAKLFVSE</sequence>
<dbReference type="eggNOG" id="KOG1192">
    <property type="taxonomic scope" value="Eukaryota"/>
</dbReference>
<dbReference type="InterPro" id="IPR035595">
    <property type="entry name" value="UDP_glycos_trans_CS"/>
</dbReference>
<dbReference type="PhylomeDB" id="A0A022R3H6"/>
<dbReference type="OMA" id="WASTLAK"/>
<dbReference type="InterPro" id="IPR002213">
    <property type="entry name" value="UDP_glucos_trans"/>
</dbReference>
<proteinExistence type="inferred from homology"/>
<gene>
    <name evidence="6" type="ORF">MIMGU_mgv1a005852mg</name>
</gene>
<comment type="similarity">
    <text evidence="1 4">Belongs to the UDP-glycosyltransferase family.</text>
</comment>
<dbReference type="CDD" id="cd03784">
    <property type="entry name" value="GT1_Gtf-like"/>
    <property type="match status" value="1"/>
</dbReference>
<dbReference type="PANTHER" id="PTHR11926:SF774">
    <property type="entry name" value="UDP-GLYCOSYLTRANSFERASE 85A1-RELATED"/>
    <property type="match status" value="1"/>
</dbReference>
<dbReference type="SUPFAM" id="SSF53756">
    <property type="entry name" value="UDP-Glycosyltransferase/glycogen phosphorylase"/>
    <property type="match status" value="1"/>
</dbReference>
<keyword evidence="7" id="KW-1185">Reference proteome</keyword>
<dbReference type="GO" id="GO:0035251">
    <property type="term" value="F:UDP-glucosyltransferase activity"/>
    <property type="evidence" value="ECO:0000318"/>
    <property type="project" value="GO_Central"/>
</dbReference>
<evidence type="ECO:0000256" key="4">
    <source>
        <dbReference type="RuleBase" id="RU003718"/>
    </source>
</evidence>
<dbReference type="PROSITE" id="PS00375">
    <property type="entry name" value="UDPGT"/>
    <property type="match status" value="1"/>
</dbReference>
<accession>A0A022R3H6</accession>
<dbReference type="FunFam" id="3.40.50.2000:FF:000078">
    <property type="entry name" value="Glycosyltransferase"/>
    <property type="match status" value="1"/>
</dbReference>
<evidence type="ECO:0000256" key="3">
    <source>
        <dbReference type="ARBA" id="ARBA00022679"/>
    </source>
</evidence>
<dbReference type="Pfam" id="PF00201">
    <property type="entry name" value="UDPGT"/>
    <property type="match status" value="1"/>
</dbReference>
<dbReference type="AlphaFoldDB" id="A0A022R3H6"/>
<keyword evidence="2 4" id="KW-0328">Glycosyltransferase</keyword>
<dbReference type="Proteomes" id="UP000030748">
    <property type="component" value="Unassembled WGS sequence"/>
</dbReference>
<evidence type="ECO:0000313" key="7">
    <source>
        <dbReference type="Proteomes" id="UP000030748"/>
    </source>
</evidence>
<dbReference type="EMBL" id="KI630683">
    <property type="protein sequence ID" value="EYU34489.1"/>
    <property type="molecule type" value="Genomic_DNA"/>
</dbReference>
<dbReference type="KEGG" id="egt:105961264"/>